<accession>A0A3D9L4G1</accession>
<dbReference type="PANTHER" id="PTHR43685:SF2">
    <property type="entry name" value="GLYCOSYLTRANSFERASE 2-LIKE DOMAIN-CONTAINING PROTEIN"/>
    <property type="match status" value="1"/>
</dbReference>
<comment type="caution">
    <text evidence="2">The sequence shown here is derived from an EMBL/GenBank/DDBJ whole genome shotgun (WGS) entry which is preliminary data.</text>
</comment>
<dbReference type="Proteomes" id="UP000256779">
    <property type="component" value="Unassembled WGS sequence"/>
</dbReference>
<protein>
    <submittedName>
        <fullName evidence="2">Glycosyl transferase family 2</fullName>
    </submittedName>
</protein>
<evidence type="ECO:0000259" key="1">
    <source>
        <dbReference type="Pfam" id="PF00535"/>
    </source>
</evidence>
<keyword evidence="3" id="KW-1185">Reference proteome</keyword>
<dbReference type="EMBL" id="QREG01000008">
    <property type="protein sequence ID" value="RED99558.1"/>
    <property type="molecule type" value="Genomic_DNA"/>
</dbReference>
<dbReference type="RefSeq" id="WP_115868088.1">
    <property type="nucleotide sequence ID" value="NZ_QREG01000008.1"/>
</dbReference>
<dbReference type="AlphaFoldDB" id="A0A3D9L4G1"/>
<dbReference type="InterPro" id="IPR029044">
    <property type="entry name" value="Nucleotide-diphossugar_trans"/>
</dbReference>
<dbReference type="Pfam" id="PF00535">
    <property type="entry name" value="Glycos_transf_2"/>
    <property type="match status" value="1"/>
</dbReference>
<proteinExistence type="predicted"/>
<sequence>MHNVQIAPLVSVLIPVYNAASYLNEAVQGILDQSFSNLEVLILDDASTDDSWELIQAFKDPRVKKYRNEVNKGYLKSCNILFNKAIGDYITFQDADDISDTDRIKLQLQAFEQDPELGICGTAIFRIDSEGRKLYAEKKALASDVIKANIATTPQFCGATIMIPRLVLETIGGYKEYYDRIGSEDYDWACRIVEKFKAKNLERPLYYYRQLSNAISKEINPRKMVSGKMVKYFAQQRREYGTDDLLDNKMDQANRKEKEFIQPYERDRSLIYIEYASWFMYNKLYKDAVRSAFMALTIRPFSLRNLRTLLYCIRKSR</sequence>
<name>A0A3D9L4G1_MARFU</name>
<dbReference type="Gene3D" id="3.90.550.10">
    <property type="entry name" value="Spore Coat Polysaccharide Biosynthesis Protein SpsA, Chain A"/>
    <property type="match status" value="1"/>
</dbReference>
<reference evidence="2 3" key="1">
    <citation type="submission" date="2018-07" db="EMBL/GenBank/DDBJ databases">
        <title>Genomic Encyclopedia of Type Strains, Phase IV (KMG-IV): sequencing the most valuable type-strain genomes for metagenomic binning, comparative biology and taxonomic classification.</title>
        <authorList>
            <person name="Goeker M."/>
        </authorList>
    </citation>
    <scope>NUCLEOTIDE SEQUENCE [LARGE SCALE GENOMIC DNA]</scope>
    <source>
        <strain evidence="2 3">DSM 4134</strain>
    </source>
</reference>
<gene>
    <name evidence="2" type="ORF">C7460_108180</name>
</gene>
<keyword evidence="2" id="KW-0808">Transferase</keyword>
<dbReference type="OrthoDB" id="9815829at2"/>
<dbReference type="SUPFAM" id="SSF53448">
    <property type="entry name" value="Nucleotide-diphospho-sugar transferases"/>
    <property type="match status" value="1"/>
</dbReference>
<dbReference type="InterPro" id="IPR001173">
    <property type="entry name" value="Glyco_trans_2-like"/>
</dbReference>
<dbReference type="GO" id="GO:0016740">
    <property type="term" value="F:transferase activity"/>
    <property type="evidence" value="ECO:0007669"/>
    <property type="project" value="UniProtKB-KW"/>
</dbReference>
<dbReference type="InterPro" id="IPR050834">
    <property type="entry name" value="Glycosyltransf_2"/>
</dbReference>
<organism evidence="2 3">
    <name type="scientific">Marinoscillum furvescens DSM 4134</name>
    <dbReference type="NCBI Taxonomy" id="1122208"/>
    <lineage>
        <taxon>Bacteria</taxon>
        <taxon>Pseudomonadati</taxon>
        <taxon>Bacteroidota</taxon>
        <taxon>Cytophagia</taxon>
        <taxon>Cytophagales</taxon>
        <taxon>Reichenbachiellaceae</taxon>
        <taxon>Marinoscillum</taxon>
    </lineage>
</organism>
<evidence type="ECO:0000313" key="3">
    <source>
        <dbReference type="Proteomes" id="UP000256779"/>
    </source>
</evidence>
<evidence type="ECO:0000313" key="2">
    <source>
        <dbReference type="EMBL" id="RED99558.1"/>
    </source>
</evidence>
<dbReference type="CDD" id="cd00761">
    <property type="entry name" value="Glyco_tranf_GTA_type"/>
    <property type="match status" value="1"/>
</dbReference>
<feature type="domain" description="Glycosyltransferase 2-like" evidence="1">
    <location>
        <begin position="11"/>
        <end position="138"/>
    </location>
</feature>
<dbReference type="PANTHER" id="PTHR43685">
    <property type="entry name" value="GLYCOSYLTRANSFERASE"/>
    <property type="match status" value="1"/>
</dbReference>